<dbReference type="GO" id="GO:0050118">
    <property type="term" value="F:N-acetyldiaminopimelate deacetylase activity"/>
    <property type="evidence" value="ECO:0007669"/>
    <property type="project" value="UniProtKB-ARBA"/>
</dbReference>
<name>A0A386UJL0_9RHOB</name>
<dbReference type="InterPro" id="IPR036264">
    <property type="entry name" value="Bact_exopeptidase_dim_dom"/>
</dbReference>
<feature type="binding site" evidence="2">
    <location>
        <position position="106"/>
    </location>
    <ligand>
        <name>Mn(2+)</name>
        <dbReference type="ChEBI" id="CHEBI:29035"/>
        <label>2</label>
    </ligand>
</feature>
<dbReference type="SUPFAM" id="SSF53187">
    <property type="entry name" value="Zn-dependent exopeptidases"/>
    <property type="match status" value="1"/>
</dbReference>
<dbReference type="InterPro" id="IPR017439">
    <property type="entry name" value="Amidohydrolase"/>
</dbReference>
<evidence type="ECO:0000256" key="1">
    <source>
        <dbReference type="ARBA" id="ARBA00022801"/>
    </source>
</evidence>
<organism evidence="4 5">
    <name type="scientific">Paracoccus yeei</name>
    <dbReference type="NCBI Taxonomy" id="147645"/>
    <lineage>
        <taxon>Bacteria</taxon>
        <taxon>Pseudomonadati</taxon>
        <taxon>Pseudomonadota</taxon>
        <taxon>Alphaproteobacteria</taxon>
        <taxon>Rhodobacterales</taxon>
        <taxon>Paracoccaceae</taxon>
        <taxon>Paracoccus</taxon>
    </lineage>
</organism>
<protein>
    <submittedName>
        <fullName evidence="4">Amidohydrolase</fullName>
    </submittedName>
</protein>
<dbReference type="InterPro" id="IPR011650">
    <property type="entry name" value="Peptidase_M20_dimer"/>
</dbReference>
<dbReference type="FunFam" id="3.30.70.360:FF:000001">
    <property type="entry name" value="N-acetyldiaminopimelate deacetylase"/>
    <property type="match status" value="1"/>
</dbReference>
<dbReference type="InterPro" id="IPR002933">
    <property type="entry name" value="Peptidase_M20"/>
</dbReference>
<dbReference type="Gene3D" id="3.40.630.10">
    <property type="entry name" value="Zn peptidases"/>
    <property type="match status" value="1"/>
</dbReference>
<dbReference type="GO" id="GO:0019877">
    <property type="term" value="P:diaminopimelate biosynthetic process"/>
    <property type="evidence" value="ECO:0007669"/>
    <property type="project" value="UniProtKB-ARBA"/>
</dbReference>
<feature type="binding site" evidence="2">
    <location>
        <position position="104"/>
    </location>
    <ligand>
        <name>Mn(2+)</name>
        <dbReference type="ChEBI" id="CHEBI:29035"/>
        <label>2</label>
    </ligand>
</feature>
<dbReference type="NCBIfam" id="TIGR01891">
    <property type="entry name" value="amidohydrolases"/>
    <property type="match status" value="1"/>
</dbReference>
<dbReference type="PIRSF" id="PIRSF005962">
    <property type="entry name" value="Pept_M20D_amidohydro"/>
    <property type="match status" value="1"/>
</dbReference>
<dbReference type="CDD" id="cd05666">
    <property type="entry name" value="M20_Acy1-like"/>
    <property type="match status" value="1"/>
</dbReference>
<proteinExistence type="predicted"/>
<accession>A0A386UJL0</accession>
<evidence type="ECO:0000313" key="5">
    <source>
        <dbReference type="Proteomes" id="UP000272010"/>
    </source>
</evidence>
<dbReference type="Pfam" id="PF01546">
    <property type="entry name" value="Peptidase_M20"/>
    <property type="match status" value="1"/>
</dbReference>
<dbReference type="AlphaFoldDB" id="A0A386UJL0"/>
<feature type="binding site" evidence="2">
    <location>
        <position position="359"/>
    </location>
    <ligand>
        <name>Mn(2+)</name>
        <dbReference type="ChEBI" id="CHEBI:29035"/>
        <label>2</label>
    </ligand>
</feature>
<comment type="cofactor">
    <cofactor evidence="2">
        <name>Mn(2+)</name>
        <dbReference type="ChEBI" id="CHEBI:29035"/>
    </cofactor>
    <text evidence="2">The Mn(2+) ion enhances activity.</text>
</comment>
<dbReference type="PANTHER" id="PTHR11014">
    <property type="entry name" value="PEPTIDASE M20 FAMILY MEMBER"/>
    <property type="match status" value="1"/>
</dbReference>
<dbReference type="PANTHER" id="PTHR11014:SF63">
    <property type="entry name" value="METALLOPEPTIDASE, PUTATIVE (AFU_ORTHOLOGUE AFUA_6G09600)-RELATED"/>
    <property type="match status" value="1"/>
</dbReference>
<gene>
    <name evidence="4" type="ORF">PY32053_00663</name>
</gene>
<dbReference type="Pfam" id="PF07687">
    <property type="entry name" value="M20_dimer"/>
    <property type="match status" value="1"/>
</dbReference>
<dbReference type="Proteomes" id="UP000272010">
    <property type="component" value="Chromosome"/>
</dbReference>
<feature type="binding site" evidence="2">
    <location>
        <position position="139"/>
    </location>
    <ligand>
        <name>Mn(2+)</name>
        <dbReference type="ChEBI" id="CHEBI:29035"/>
        <label>2</label>
    </ligand>
</feature>
<sequence>MPVKNRFAELLPEIAAWRRDFHENPELLYEVHRTAARVAALLRDFGCDEVVEGIGRTGVVGVIRGRTDRSGRVVGLRADMDALPIRERTGRDYASKNPGVMHACGHDGHTAMLLGAAKYLSETRNFDGTAVVIFQPAEEGGGGGLAMVQDGLVERWGIQEFYGMHNMPGYPVGTFAIREGAMMAAADQFDIVVTGKGGHAAKPHECIDTTLVAAQIIVALQSVVSRNVDPLKSGVVSVCVVETDSTAHNVIPQVVTLRGTARSLDPEVRDQIEAAIARVAENTAAALGARAEVHYERGYPVTMNDPQATGFAAEVARQVAGSVNMDMLPLMAGEDFSYMLNERPGAYIFVGNGDTAMVHSPEYDFDDNAIPAGASWYAGMVEARMPVSA</sequence>
<reference evidence="5" key="1">
    <citation type="submission" date="2018-07" db="EMBL/GenBank/DDBJ databases">
        <title>Genome Structure of the Opportunistic Pathogen Paracoccus yeei (Alphaproteobacteria) and Identification of Putative Virulence Factors.</title>
        <authorList>
            <person name="Lasek R."/>
            <person name="Szuplewska M."/>
            <person name="Mitura M."/>
            <person name="Decewicz P."/>
            <person name="Chmielowska C."/>
            <person name="Pawlot A."/>
            <person name="Sentkowska D."/>
            <person name="Czarnecki J."/>
            <person name="Bartosik D."/>
        </authorList>
    </citation>
    <scope>NUCLEOTIDE SEQUENCE [LARGE SCALE GENOMIC DNA]</scope>
    <source>
        <strain evidence="5">CCUG 32053</strain>
    </source>
</reference>
<evidence type="ECO:0000256" key="2">
    <source>
        <dbReference type="PIRSR" id="PIRSR005962-1"/>
    </source>
</evidence>
<dbReference type="RefSeq" id="WP_120440608.1">
    <property type="nucleotide sequence ID" value="NZ_CP031078.1"/>
</dbReference>
<keyword evidence="2" id="KW-0464">Manganese</keyword>
<feature type="binding site" evidence="2">
    <location>
        <position position="165"/>
    </location>
    <ligand>
        <name>Mn(2+)</name>
        <dbReference type="ChEBI" id="CHEBI:29035"/>
        <label>2</label>
    </ligand>
</feature>
<dbReference type="GO" id="GO:0046872">
    <property type="term" value="F:metal ion binding"/>
    <property type="evidence" value="ECO:0007669"/>
    <property type="project" value="UniProtKB-KW"/>
</dbReference>
<dbReference type="EMBL" id="CP031078">
    <property type="protein sequence ID" value="AYF00340.1"/>
    <property type="molecule type" value="Genomic_DNA"/>
</dbReference>
<keyword evidence="2" id="KW-0479">Metal-binding</keyword>
<keyword evidence="1 4" id="KW-0378">Hydrolase</keyword>
<dbReference type="Gene3D" id="3.30.70.360">
    <property type="match status" value="1"/>
</dbReference>
<dbReference type="SUPFAM" id="SSF55031">
    <property type="entry name" value="Bacterial exopeptidase dimerisation domain"/>
    <property type="match status" value="1"/>
</dbReference>
<evidence type="ECO:0000259" key="3">
    <source>
        <dbReference type="Pfam" id="PF07687"/>
    </source>
</evidence>
<feature type="domain" description="Peptidase M20 dimerisation" evidence="3">
    <location>
        <begin position="188"/>
        <end position="284"/>
    </location>
</feature>
<evidence type="ECO:0000313" key="4">
    <source>
        <dbReference type="EMBL" id="AYF00340.1"/>
    </source>
</evidence>